<accession>A0A076FE98</accession>
<sequence length="271" mass="30749">MVRFLPLLFLVTLSFCADLGSNLKSIVGDQIYQKNSAKISSLFANEPSFVDINGNLNYDKIATTLRTNSLLNLNYSSPTHMQVTFRTSSSPMLFLKVISQSLNNLGYTYFLTKNFQTMDSGISWTVSINTQFLLNPGNLYNELMGNNTFIKDIQRTGQFSFIYDIDMSKTVLDTAAYESDANVELSKPLEPYFFNINGKKSIEITADSSDNWIALVKVFDRNLKLISQLKSDKKEKVIDIEFPSDAYYILIDDAYSLENIKHGLKIYIKSN</sequence>
<dbReference type="RefSeq" id="WP_038452955.1">
    <property type="nucleotide sequence ID" value="NZ_CP009043.1"/>
</dbReference>
<protein>
    <recommendedName>
        <fullName evidence="4">Periplasmic protein</fullName>
    </recommendedName>
</protein>
<gene>
    <name evidence="2" type="ORF">CIG1485E_0303</name>
</gene>
<organism evidence="2 3">
    <name type="scientific">Campylobacter iguaniorum</name>
    <dbReference type="NCBI Taxonomy" id="1244531"/>
    <lineage>
        <taxon>Bacteria</taxon>
        <taxon>Pseudomonadati</taxon>
        <taxon>Campylobacterota</taxon>
        <taxon>Epsilonproteobacteria</taxon>
        <taxon>Campylobacterales</taxon>
        <taxon>Campylobacteraceae</taxon>
        <taxon>Campylobacter</taxon>
    </lineage>
</organism>
<reference evidence="3" key="1">
    <citation type="journal article" date="2014" name="Genome Announc.">
        <title>Complete Genome Sequence of Campylobacter iguaniorum Strain 1485ET, Isolated from a Bearded Dragon (Pogona vitticeps).</title>
        <authorList>
            <person name="Gilbert M.J."/>
            <person name="Miller W.G."/>
            <person name="Yee E."/>
            <person name="Kik M."/>
            <person name="Wagenaar J.A."/>
            <person name="Duim B."/>
        </authorList>
    </citation>
    <scope>NUCLEOTIDE SEQUENCE [LARGE SCALE GENOMIC DNA]</scope>
    <source>
        <strain evidence="3">1485E</strain>
    </source>
</reference>
<dbReference type="EMBL" id="CP009043">
    <property type="protein sequence ID" value="AII14174.1"/>
    <property type="molecule type" value="Genomic_DNA"/>
</dbReference>
<dbReference type="PATRIC" id="fig|1244531.5.peg.312"/>
<keyword evidence="3" id="KW-1185">Reference proteome</keyword>
<feature type="signal peptide" evidence="1">
    <location>
        <begin position="1"/>
        <end position="17"/>
    </location>
</feature>
<keyword evidence="1" id="KW-0732">Signal</keyword>
<evidence type="ECO:0008006" key="4">
    <source>
        <dbReference type="Google" id="ProtNLM"/>
    </source>
</evidence>
<feature type="chain" id="PRO_5009743409" description="Periplasmic protein" evidence="1">
    <location>
        <begin position="18"/>
        <end position="271"/>
    </location>
</feature>
<dbReference type="KEGG" id="caj:CIG1485E_0303"/>
<evidence type="ECO:0000313" key="2">
    <source>
        <dbReference type="EMBL" id="AII14174.1"/>
    </source>
</evidence>
<dbReference type="Proteomes" id="UP000028486">
    <property type="component" value="Chromosome"/>
</dbReference>
<evidence type="ECO:0000313" key="3">
    <source>
        <dbReference type="Proteomes" id="UP000028486"/>
    </source>
</evidence>
<dbReference type="STRING" id="1244531.CIG2463D_0308"/>
<name>A0A076FE98_9BACT</name>
<dbReference type="eggNOG" id="ENOG503190V">
    <property type="taxonomic scope" value="Bacteria"/>
</dbReference>
<dbReference type="OrthoDB" id="5338450at2"/>
<evidence type="ECO:0000256" key="1">
    <source>
        <dbReference type="SAM" id="SignalP"/>
    </source>
</evidence>
<proteinExistence type="predicted"/>
<dbReference type="AlphaFoldDB" id="A0A076FE98"/>
<dbReference type="HOGENOM" id="CLU_087952_0_0_7"/>